<name>A0ACB9T1E1_HOLOL</name>
<keyword evidence="2" id="KW-1185">Reference proteome</keyword>
<accession>A0ACB9T1E1</accession>
<reference evidence="1" key="1">
    <citation type="submission" date="2022-04" db="EMBL/GenBank/DDBJ databases">
        <title>Chromosome-scale genome assembly of Holotrichia oblita Faldermann.</title>
        <authorList>
            <person name="Rongchong L."/>
        </authorList>
    </citation>
    <scope>NUCLEOTIDE SEQUENCE</scope>
    <source>
        <strain evidence="1">81SQS9</strain>
    </source>
</reference>
<gene>
    <name evidence="1" type="ORF">MML48_5g00006892</name>
</gene>
<organism evidence="1 2">
    <name type="scientific">Holotrichia oblita</name>
    <name type="common">Chafer beetle</name>
    <dbReference type="NCBI Taxonomy" id="644536"/>
    <lineage>
        <taxon>Eukaryota</taxon>
        <taxon>Metazoa</taxon>
        <taxon>Ecdysozoa</taxon>
        <taxon>Arthropoda</taxon>
        <taxon>Hexapoda</taxon>
        <taxon>Insecta</taxon>
        <taxon>Pterygota</taxon>
        <taxon>Neoptera</taxon>
        <taxon>Endopterygota</taxon>
        <taxon>Coleoptera</taxon>
        <taxon>Polyphaga</taxon>
        <taxon>Scarabaeiformia</taxon>
        <taxon>Scarabaeidae</taxon>
        <taxon>Melolonthinae</taxon>
        <taxon>Holotrichia</taxon>
    </lineage>
</organism>
<dbReference type="Proteomes" id="UP001056778">
    <property type="component" value="Chromosome 5"/>
</dbReference>
<comment type="caution">
    <text evidence="1">The sequence shown here is derived from an EMBL/GenBank/DDBJ whole genome shotgun (WGS) entry which is preliminary data.</text>
</comment>
<protein>
    <submittedName>
        <fullName evidence="1">Peptidoglycan recognition protein</fullName>
    </submittedName>
</protein>
<evidence type="ECO:0000313" key="1">
    <source>
        <dbReference type="EMBL" id="KAI4460621.1"/>
    </source>
</evidence>
<dbReference type="EMBL" id="CM043019">
    <property type="protein sequence ID" value="KAI4460621.1"/>
    <property type="molecule type" value="Genomic_DNA"/>
</dbReference>
<sequence length="187" mass="21065">MKLIVFVVLLCIVLINASFDCPKIISRSRWGARPPKQIQTIKIPVEYIIIHHTVTPTCLNEDECSKRLINIQNYHMDVKNYNDISYSFMVGGDAQIYEGVGWNKGSHTTPEWDSKSIGIGFVGNFSVEAPKRDVLDVAQKLIRCGVAIGDIHEEYKLLGARSLKPTESPGDALYKEIQDWKGFVRSP</sequence>
<evidence type="ECO:0000313" key="2">
    <source>
        <dbReference type="Proteomes" id="UP001056778"/>
    </source>
</evidence>
<proteinExistence type="predicted"/>